<keyword evidence="5" id="KW-0653">Protein transport</keyword>
<proteinExistence type="inferred from homology"/>
<feature type="coiled-coil region" evidence="9">
    <location>
        <begin position="7"/>
        <end position="60"/>
    </location>
</feature>
<dbReference type="Pfam" id="PF05008">
    <property type="entry name" value="V-SNARE"/>
    <property type="match status" value="1"/>
</dbReference>
<evidence type="ECO:0000313" key="12">
    <source>
        <dbReference type="EMBL" id="CEK84972.1"/>
    </source>
</evidence>
<dbReference type="GO" id="GO:0031902">
    <property type="term" value="C:late endosome membrane"/>
    <property type="evidence" value="ECO:0007669"/>
    <property type="project" value="TreeGrafter"/>
</dbReference>
<dbReference type="InterPro" id="IPR000727">
    <property type="entry name" value="T_SNARE_dom"/>
</dbReference>
<keyword evidence="4 10" id="KW-0812">Transmembrane</keyword>
<dbReference type="SUPFAM" id="SSF47661">
    <property type="entry name" value="t-snare proteins"/>
    <property type="match status" value="1"/>
</dbReference>
<dbReference type="SMART" id="SM00397">
    <property type="entry name" value="t_SNARE"/>
    <property type="match status" value="1"/>
</dbReference>
<organism evidence="12">
    <name type="scientific">Arion vulgaris</name>
    <dbReference type="NCBI Taxonomy" id="1028688"/>
    <lineage>
        <taxon>Eukaryota</taxon>
        <taxon>Metazoa</taxon>
        <taxon>Spiralia</taxon>
        <taxon>Lophotrochozoa</taxon>
        <taxon>Mollusca</taxon>
        <taxon>Gastropoda</taxon>
        <taxon>Heterobranchia</taxon>
        <taxon>Euthyneura</taxon>
        <taxon>Panpulmonata</taxon>
        <taxon>Eupulmonata</taxon>
        <taxon>Stylommatophora</taxon>
        <taxon>Helicina</taxon>
        <taxon>Arionoidea</taxon>
        <taxon>Arionidae</taxon>
        <taxon>Arion</taxon>
    </lineage>
</organism>
<dbReference type="GO" id="GO:0000149">
    <property type="term" value="F:SNARE binding"/>
    <property type="evidence" value="ECO:0007669"/>
    <property type="project" value="TreeGrafter"/>
</dbReference>
<evidence type="ECO:0000256" key="6">
    <source>
        <dbReference type="ARBA" id="ARBA00022989"/>
    </source>
</evidence>
<dbReference type="GO" id="GO:0012507">
    <property type="term" value="C:ER to Golgi transport vesicle membrane"/>
    <property type="evidence" value="ECO:0007669"/>
    <property type="project" value="TreeGrafter"/>
</dbReference>
<dbReference type="EMBL" id="HACG01038107">
    <property type="protein sequence ID" value="CEK84972.1"/>
    <property type="molecule type" value="Transcribed_RNA"/>
</dbReference>
<dbReference type="Gene3D" id="1.20.5.110">
    <property type="match status" value="1"/>
</dbReference>
<dbReference type="Pfam" id="PF12352">
    <property type="entry name" value="V-SNARE_C"/>
    <property type="match status" value="1"/>
</dbReference>
<evidence type="ECO:0000256" key="10">
    <source>
        <dbReference type="SAM" id="Phobius"/>
    </source>
</evidence>
<evidence type="ECO:0000256" key="4">
    <source>
        <dbReference type="ARBA" id="ARBA00022692"/>
    </source>
</evidence>
<evidence type="ECO:0000256" key="7">
    <source>
        <dbReference type="ARBA" id="ARBA00023054"/>
    </source>
</evidence>
<dbReference type="GO" id="GO:0042147">
    <property type="term" value="P:retrograde transport, endosome to Golgi"/>
    <property type="evidence" value="ECO:0007669"/>
    <property type="project" value="TreeGrafter"/>
</dbReference>
<dbReference type="Gene3D" id="1.20.58.400">
    <property type="entry name" value="t-snare proteins"/>
    <property type="match status" value="1"/>
</dbReference>
<evidence type="ECO:0000256" key="5">
    <source>
        <dbReference type="ARBA" id="ARBA00022927"/>
    </source>
</evidence>
<evidence type="ECO:0000256" key="3">
    <source>
        <dbReference type="ARBA" id="ARBA00022448"/>
    </source>
</evidence>
<comment type="subcellular location">
    <subcellularLocation>
        <location evidence="1">Membrane</location>
        <topology evidence="1">Single-pass type IV membrane protein</topology>
    </subcellularLocation>
</comment>
<feature type="domain" description="T-SNARE coiled-coil homology" evidence="11">
    <location>
        <begin position="119"/>
        <end position="186"/>
    </location>
</feature>
<dbReference type="PANTHER" id="PTHR21230">
    <property type="entry name" value="VESICLE TRANSPORT V-SNARE PROTEIN VTI1-RELATED"/>
    <property type="match status" value="1"/>
</dbReference>
<keyword evidence="3" id="KW-0813">Transport</keyword>
<dbReference type="InterPro" id="IPR010989">
    <property type="entry name" value="SNARE"/>
</dbReference>
<name>A0A0B7AWI5_9EUPU</name>
<dbReference type="GO" id="GO:0005829">
    <property type="term" value="C:cytosol"/>
    <property type="evidence" value="ECO:0007669"/>
    <property type="project" value="GOC"/>
</dbReference>
<sequence>KMSSEKFETLEDDLNKIIDELKESDRNLSSQSGEERKSAIRRVERKLEDANIIVQELESEAKLAPVNYRTQMLGRLRHYRNDIDQLARNLKRGNVSVTPGMDNYGFDREERLETSNRAKLLQGHQSLQRTSESIARSHQIAVETDHIGVEIIDELGQQRETLLRTKDRLVETDDNLAKSRNILKGMARRLVTNKLIMAVIILIELAILGGVVYWKFFS</sequence>
<dbReference type="GO" id="GO:1903076">
    <property type="term" value="P:regulation of protein localization to plasma membrane"/>
    <property type="evidence" value="ECO:0007669"/>
    <property type="project" value="TreeGrafter"/>
</dbReference>
<dbReference type="SUPFAM" id="SSF58038">
    <property type="entry name" value="SNARE fusion complex"/>
    <property type="match status" value="1"/>
</dbReference>
<dbReference type="InterPro" id="IPR038407">
    <property type="entry name" value="v-SNARE_N_sf"/>
</dbReference>
<dbReference type="GO" id="GO:0005789">
    <property type="term" value="C:endoplasmic reticulum membrane"/>
    <property type="evidence" value="ECO:0007669"/>
    <property type="project" value="TreeGrafter"/>
</dbReference>
<keyword evidence="8 10" id="KW-0472">Membrane</keyword>
<dbReference type="GO" id="GO:0006896">
    <property type="term" value="P:Golgi to vacuole transport"/>
    <property type="evidence" value="ECO:0007669"/>
    <property type="project" value="TreeGrafter"/>
</dbReference>
<accession>A0A0B7AWI5</accession>
<dbReference type="AlphaFoldDB" id="A0A0B7AWI5"/>
<evidence type="ECO:0000256" key="9">
    <source>
        <dbReference type="SAM" id="Coils"/>
    </source>
</evidence>
<evidence type="ECO:0000256" key="8">
    <source>
        <dbReference type="ARBA" id="ARBA00023136"/>
    </source>
</evidence>
<dbReference type="PANTHER" id="PTHR21230:SF89">
    <property type="entry name" value="VESICLE TRANSPORT THROUGH INTERACTION WITH T-SNARES HOMOLOG 1B"/>
    <property type="match status" value="1"/>
</dbReference>
<dbReference type="GO" id="GO:0005484">
    <property type="term" value="F:SNAP receptor activity"/>
    <property type="evidence" value="ECO:0007669"/>
    <property type="project" value="TreeGrafter"/>
</dbReference>
<dbReference type="FunFam" id="1.20.5.110:FF:000002">
    <property type="entry name" value="Vesicle transport through interaction with t-SNAREsB"/>
    <property type="match status" value="1"/>
</dbReference>
<dbReference type="CDD" id="cd15890">
    <property type="entry name" value="SNARE_Vti1b"/>
    <property type="match status" value="1"/>
</dbReference>
<dbReference type="InterPro" id="IPR007705">
    <property type="entry name" value="Vesicle_trsprt_v-SNARE_N"/>
</dbReference>
<dbReference type="GO" id="GO:0006891">
    <property type="term" value="P:intra-Golgi vesicle-mediated transport"/>
    <property type="evidence" value="ECO:0007669"/>
    <property type="project" value="TreeGrafter"/>
</dbReference>
<feature type="transmembrane region" description="Helical" evidence="10">
    <location>
        <begin position="195"/>
        <end position="216"/>
    </location>
</feature>
<comment type="similarity">
    <text evidence="2">Belongs to the VTI1 family.</text>
</comment>
<reference evidence="12" key="1">
    <citation type="submission" date="2014-12" db="EMBL/GenBank/DDBJ databases">
        <title>Insight into the proteome of Arion vulgaris.</title>
        <authorList>
            <person name="Aradska J."/>
            <person name="Bulat T."/>
            <person name="Smidak R."/>
            <person name="Sarate P."/>
            <person name="Gangsoo J."/>
            <person name="Sialana F."/>
            <person name="Bilban M."/>
            <person name="Lubec G."/>
        </authorList>
    </citation>
    <scope>NUCLEOTIDE SEQUENCE</scope>
    <source>
        <tissue evidence="12">Skin</tissue>
    </source>
</reference>
<protein>
    <recommendedName>
        <fullName evidence="11">t-SNARE coiled-coil homology domain-containing protein</fullName>
    </recommendedName>
</protein>
<feature type="non-terminal residue" evidence="12">
    <location>
        <position position="1"/>
    </location>
</feature>
<dbReference type="GO" id="GO:0048280">
    <property type="term" value="P:vesicle fusion with Golgi apparatus"/>
    <property type="evidence" value="ECO:0007669"/>
    <property type="project" value="TreeGrafter"/>
</dbReference>
<dbReference type="GO" id="GO:0005794">
    <property type="term" value="C:Golgi apparatus"/>
    <property type="evidence" value="ECO:0007669"/>
    <property type="project" value="TreeGrafter"/>
</dbReference>
<dbReference type="GO" id="GO:0016236">
    <property type="term" value="P:macroautophagy"/>
    <property type="evidence" value="ECO:0007669"/>
    <property type="project" value="TreeGrafter"/>
</dbReference>
<gene>
    <name evidence="12" type="primary">ORF145530</name>
</gene>
<keyword evidence="6 10" id="KW-1133">Transmembrane helix</keyword>
<evidence type="ECO:0000256" key="1">
    <source>
        <dbReference type="ARBA" id="ARBA00004211"/>
    </source>
</evidence>
<evidence type="ECO:0000256" key="2">
    <source>
        <dbReference type="ARBA" id="ARBA00006108"/>
    </source>
</evidence>
<keyword evidence="7 9" id="KW-0175">Coiled coil</keyword>
<dbReference type="GO" id="GO:0031201">
    <property type="term" value="C:SNARE complex"/>
    <property type="evidence" value="ECO:0007669"/>
    <property type="project" value="TreeGrafter"/>
</dbReference>
<evidence type="ECO:0000259" key="11">
    <source>
        <dbReference type="SMART" id="SM00397"/>
    </source>
</evidence>
<dbReference type="GO" id="GO:0006886">
    <property type="term" value="P:intracellular protein transport"/>
    <property type="evidence" value="ECO:0007669"/>
    <property type="project" value="InterPro"/>
</dbReference>